<accession>A0A852IX44</accession>
<feature type="non-terminal residue" evidence="2">
    <location>
        <position position="1"/>
    </location>
</feature>
<dbReference type="OrthoDB" id="408631at2759"/>
<dbReference type="EMBL" id="WAAF01013477">
    <property type="protein sequence ID" value="NXX46592.1"/>
    <property type="molecule type" value="Genomic_DNA"/>
</dbReference>
<dbReference type="Pfam" id="PF06350">
    <property type="entry name" value="HSL_N"/>
    <property type="match status" value="1"/>
</dbReference>
<evidence type="ECO:0000259" key="1">
    <source>
        <dbReference type="Pfam" id="PF06350"/>
    </source>
</evidence>
<name>A0A852IX44_9PICI</name>
<gene>
    <name evidence="2" type="primary">Lipe</name>
    <name evidence="2" type="ORF">TRILEU_R15118</name>
</gene>
<organism evidence="2 3">
    <name type="scientific">Tricholaema leucomelas</name>
    <name type="common">pied barbet</name>
    <dbReference type="NCBI Taxonomy" id="240729"/>
    <lineage>
        <taxon>Eukaryota</taxon>
        <taxon>Metazoa</taxon>
        <taxon>Chordata</taxon>
        <taxon>Craniata</taxon>
        <taxon>Vertebrata</taxon>
        <taxon>Euteleostomi</taxon>
        <taxon>Archelosauria</taxon>
        <taxon>Archosauria</taxon>
        <taxon>Dinosauria</taxon>
        <taxon>Saurischia</taxon>
        <taxon>Theropoda</taxon>
        <taxon>Coelurosauria</taxon>
        <taxon>Aves</taxon>
        <taxon>Neognathae</taxon>
        <taxon>Neoaves</taxon>
        <taxon>Telluraves</taxon>
        <taxon>Coraciimorphae</taxon>
        <taxon>Piciformes</taxon>
        <taxon>Lybiidae</taxon>
        <taxon>Tricholaema lacrymosa</taxon>
    </lineage>
</organism>
<dbReference type="InterPro" id="IPR010468">
    <property type="entry name" value="HSL_N"/>
</dbReference>
<dbReference type="AlphaFoldDB" id="A0A852IX44"/>
<comment type="caution">
    <text evidence="2">The sequence shown here is derived from an EMBL/GenBank/DDBJ whole genome shotgun (WGS) entry which is preliminary data.</text>
</comment>
<dbReference type="GO" id="GO:0005829">
    <property type="term" value="C:cytosol"/>
    <property type="evidence" value="ECO:0007669"/>
    <property type="project" value="TreeGrafter"/>
</dbReference>
<feature type="domain" description="Hormone-sensitive lipase N-terminal" evidence="1">
    <location>
        <begin position="17"/>
        <end position="326"/>
    </location>
</feature>
<protein>
    <submittedName>
        <fullName evidence="2">LIPS lipase</fullName>
    </submittedName>
</protein>
<keyword evidence="3" id="KW-1185">Reference proteome</keyword>
<dbReference type="PANTHER" id="PTHR23025">
    <property type="entry name" value="TRIACYLGLYCEROL LIPASE"/>
    <property type="match status" value="1"/>
</dbReference>
<dbReference type="Proteomes" id="UP000627253">
    <property type="component" value="Unassembled WGS sequence"/>
</dbReference>
<dbReference type="GO" id="GO:0004771">
    <property type="term" value="F:sterol ester esterase activity"/>
    <property type="evidence" value="ECO:0007669"/>
    <property type="project" value="TreeGrafter"/>
</dbReference>
<dbReference type="GO" id="GO:0019433">
    <property type="term" value="P:triglyceride catabolic process"/>
    <property type="evidence" value="ECO:0007669"/>
    <property type="project" value="TreeGrafter"/>
</dbReference>
<dbReference type="PANTHER" id="PTHR23025:SF3">
    <property type="entry name" value="HORMONE-SENSITIVE LIPASE"/>
    <property type="match status" value="1"/>
</dbReference>
<evidence type="ECO:0000313" key="3">
    <source>
        <dbReference type="Proteomes" id="UP000627253"/>
    </source>
</evidence>
<sequence>QRPPSLSAGMDSAPLLRALAALADDNVSFFGRSGTESGRRFAAAFAALREHGRRLEPALRHFALLCHLFDLDESTPGNGYRSLLQTARCCLAHAVHRSRYVAANRRSLFFRAGHNAAELEAYGDALAQLRALLCLAQKLLARNRPGCLFPPEEEEEEGCGVSELLLREYSTMRNGCFYGRCLGFQFAPSIRPVLQTIAIGLVSFGENYKQHQLGLGVAAGSLFTSGKFALDPELRGAEFERLTQNLDVHFWKSFWNLTESQLLASVASMAASPVGVCRVLAVPPEPLQLPLAADPSVTVTICPPVAHSGPGPVHMRLLCYHLREGQ</sequence>
<feature type="non-terminal residue" evidence="2">
    <location>
        <position position="326"/>
    </location>
</feature>
<dbReference type="GO" id="GO:0004806">
    <property type="term" value="F:triacylglycerol lipase activity"/>
    <property type="evidence" value="ECO:0007669"/>
    <property type="project" value="TreeGrafter"/>
</dbReference>
<dbReference type="GO" id="GO:0008203">
    <property type="term" value="P:cholesterol metabolic process"/>
    <property type="evidence" value="ECO:0007669"/>
    <property type="project" value="InterPro"/>
</dbReference>
<proteinExistence type="predicted"/>
<reference evidence="2" key="1">
    <citation type="submission" date="2020-02" db="EMBL/GenBank/DDBJ databases">
        <title>Bird 10,000 Genomes (B10K) Project - Family phase.</title>
        <authorList>
            <person name="Zhang G."/>
        </authorList>
    </citation>
    <scope>NUCLEOTIDE SEQUENCE</scope>
    <source>
        <strain evidence="2">B10K-DU-002-37</strain>
        <tissue evidence="2">Muscle</tissue>
    </source>
</reference>
<evidence type="ECO:0000313" key="2">
    <source>
        <dbReference type="EMBL" id="NXX46592.1"/>
    </source>
</evidence>